<feature type="domain" description="DinB-like" evidence="1">
    <location>
        <begin position="25"/>
        <end position="173"/>
    </location>
</feature>
<dbReference type="AlphaFoldDB" id="A0A1T5ENN9"/>
<dbReference type="Pfam" id="PF12867">
    <property type="entry name" value="DinB_2"/>
    <property type="match status" value="1"/>
</dbReference>
<proteinExistence type="predicted"/>
<dbReference type="Proteomes" id="UP000189981">
    <property type="component" value="Unassembled WGS sequence"/>
</dbReference>
<reference evidence="3" key="1">
    <citation type="submission" date="2017-02" db="EMBL/GenBank/DDBJ databases">
        <authorList>
            <person name="Varghese N."/>
            <person name="Submissions S."/>
        </authorList>
    </citation>
    <scope>NUCLEOTIDE SEQUENCE [LARGE SCALE GENOMIC DNA]</scope>
    <source>
        <strain evidence="3">DSM 22385</strain>
    </source>
</reference>
<evidence type="ECO:0000313" key="2">
    <source>
        <dbReference type="EMBL" id="SKB85478.1"/>
    </source>
</evidence>
<accession>A0A1T5ENN9</accession>
<dbReference type="RefSeq" id="WP_079703598.1">
    <property type="nucleotide sequence ID" value="NZ_FUYR01000004.1"/>
</dbReference>
<dbReference type="OrthoDB" id="1524454at2"/>
<protein>
    <submittedName>
        <fullName evidence="2">DinB superfamily protein</fullName>
    </submittedName>
</protein>
<organism evidence="2 3">
    <name type="scientific">Daejeonella lutea</name>
    <dbReference type="NCBI Taxonomy" id="572036"/>
    <lineage>
        <taxon>Bacteria</taxon>
        <taxon>Pseudomonadati</taxon>
        <taxon>Bacteroidota</taxon>
        <taxon>Sphingobacteriia</taxon>
        <taxon>Sphingobacteriales</taxon>
        <taxon>Sphingobacteriaceae</taxon>
        <taxon>Daejeonella</taxon>
    </lineage>
</organism>
<evidence type="ECO:0000313" key="3">
    <source>
        <dbReference type="Proteomes" id="UP000189981"/>
    </source>
</evidence>
<dbReference type="EMBL" id="FUYR01000004">
    <property type="protein sequence ID" value="SKB85478.1"/>
    <property type="molecule type" value="Genomic_DNA"/>
</dbReference>
<sequence>MQSEDLIQSLLDQTRLMINRAEKFKSYELQALSWKDHATSWSMLECLEHLNLYGDYYLPEIKRRISESKSTSDLEFNSGFLGGYLAKSMLPKEKLNKMKTFKDKNPLNSSLDKSAIDRFIDQQQELINLLNASRAVSLNKVRIVTSISSLIRMKLGDTFQFLINHNLRHLEQAERAHAAYTRLA</sequence>
<dbReference type="InterPro" id="IPR034660">
    <property type="entry name" value="DinB/YfiT-like"/>
</dbReference>
<name>A0A1T5ENN9_9SPHI</name>
<dbReference type="Gene3D" id="1.20.120.450">
    <property type="entry name" value="dinb family like domain"/>
    <property type="match status" value="1"/>
</dbReference>
<keyword evidence="3" id="KW-1185">Reference proteome</keyword>
<gene>
    <name evidence="2" type="ORF">SAMN05661099_3078</name>
</gene>
<evidence type="ECO:0000259" key="1">
    <source>
        <dbReference type="Pfam" id="PF12867"/>
    </source>
</evidence>
<dbReference type="InterPro" id="IPR024775">
    <property type="entry name" value="DinB-like"/>
</dbReference>
<dbReference type="SUPFAM" id="SSF109854">
    <property type="entry name" value="DinB/YfiT-like putative metalloenzymes"/>
    <property type="match status" value="1"/>
</dbReference>
<dbReference type="STRING" id="572036.SAMN05661099_3078"/>